<accession>A0A7R9F846</accession>
<feature type="compositionally biased region" description="Basic and acidic residues" evidence="1">
    <location>
        <begin position="776"/>
        <end position="790"/>
    </location>
</feature>
<organism evidence="2">
    <name type="scientific">Timema bartmani</name>
    <dbReference type="NCBI Taxonomy" id="61472"/>
    <lineage>
        <taxon>Eukaryota</taxon>
        <taxon>Metazoa</taxon>
        <taxon>Ecdysozoa</taxon>
        <taxon>Arthropoda</taxon>
        <taxon>Hexapoda</taxon>
        <taxon>Insecta</taxon>
        <taxon>Pterygota</taxon>
        <taxon>Neoptera</taxon>
        <taxon>Polyneoptera</taxon>
        <taxon>Phasmatodea</taxon>
        <taxon>Timematodea</taxon>
        <taxon>Timematoidea</taxon>
        <taxon>Timematidae</taxon>
        <taxon>Timema</taxon>
    </lineage>
</organism>
<name>A0A7R9F846_9NEOP</name>
<evidence type="ECO:0000313" key="2">
    <source>
        <dbReference type="EMBL" id="CAD7447633.1"/>
    </source>
</evidence>
<feature type="region of interest" description="Disordered" evidence="1">
    <location>
        <begin position="99"/>
        <end position="126"/>
    </location>
</feature>
<protein>
    <submittedName>
        <fullName evidence="2">Uncharacterized protein</fullName>
    </submittedName>
</protein>
<sequence length="1007" mass="113594">MLVLPHMALLTDIAEREVVAASGCRKVPILRPGPRERNRSFLKVGYPVIVIPKALLLRYYNRRTFTQELKAVVSNNRPRKAVLDARVVNGGAKSLCAGLNGRGREERDNHGHQSLEITPPQQPGHIGRMHVQKVDNLSHIYHPTPTIVEAPITSANAPRTPDVHFSFRGLSFPVTGSSFLDGSPHHSRSIVRAPIGKGDLLTPYKIQSDGGHLSYANERSVQPLYQPQSDYFPLFNTSRPKQQPHKKQDYWNEMSQHEYRLQGQTIPHTSKLDDHLYDGMNFTTNTCKSAQKKDQDRGNNQNQMENSRYLPGYYVDLAGTNPITYIRPAPTNNVNTVTSMHTSCVEQQPSDNVRMFMDIESRGLLQCDTDAKDTRKEESNNMQRNVSHLSNVCQSKLPVSIEMNNNLKSDSTFSIECQVMGERMVSALCTTPVKDKEEGLDFQNEKDLHVKNWLNNISFDGMSPNTDASYIMDVKEEDCVSDSSTVCVPVLIRNRDLTKRYLIPHSFSSRSDWSCETASPMFKNNDAVQSTKRTYCNAKKSERISPTSGTQSNETVIDFENNNYLYYVENFCSYLNESVPKLYPQRTVVAYDEDAVMVPMHVGTIPPQSDGLYNNSLSVVEDSTPAMSKITYMDLQPSPKPDLRTELVDDDLDGNYIQKGTYNPPSKSSMSKSTSVLTSKSSNCASVPDSFNSVQETNPSENVVRLRKDYHSPDANTIHFSMYNMYNTTKNVSDTTWKKAVAKVDTMKDPIETLVKSLQRESLNDSQDKEASKINKEYKVDQDQSLEKKSSSSNDVSPEEKRKCEPIKTDNWLIKTLANASKLHGDSCLKNSEKLYGSQIINSSNTKGDTVEEESQILESDLTCNEMIPADSRVLVMPIESTSSGRKVSREKKKNITNKQGEETLVWTPVEKRGLCGARKRRFRDRAAERMVAEIDEEDDSRTAVVGKGYARGKERWGIWCSSRRRRGLSKMARDKLEAILNMIWNMEEAEFIKYAVDSTSVSTISS</sequence>
<dbReference type="EMBL" id="OD569071">
    <property type="protein sequence ID" value="CAD7447633.1"/>
    <property type="molecule type" value="Genomic_DNA"/>
</dbReference>
<feature type="region of interest" description="Disordered" evidence="1">
    <location>
        <begin position="776"/>
        <end position="804"/>
    </location>
</feature>
<reference evidence="2" key="1">
    <citation type="submission" date="2020-11" db="EMBL/GenBank/DDBJ databases">
        <authorList>
            <person name="Tran Van P."/>
        </authorList>
    </citation>
    <scope>NUCLEOTIDE SEQUENCE</scope>
</reference>
<gene>
    <name evidence="2" type="ORF">TBIB3V08_LOCUS9942</name>
</gene>
<dbReference type="AlphaFoldDB" id="A0A7R9F846"/>
<proteinExistence type="predicted"/>
<feature type="compositionally biased region" description="Basic and acidic residues" evidence="1">
    <location>
        <begin position="102"/>
        <end position="113"/>
    </location>
</feature>
<evidence type="ECO:0000256" key="1">
    <source>
        <dbReference type="SAM" id="MobiDB-lite"/>
    </source>
</evidence>